<evidence type="ECO:0000256" key="5">
    <source>
        <dbReference type="RuleBase" id="RU000363"/>
    </source>
</evidence>
<keyword evidence="2 4" id="KW-0808">Transferase</keyword>
<sequence length="465" mass="49773">MRNVAVVLAGGTGTRVGLAIPKQLIKIAGKPIIEHTIAVMQASELIDEIIVMMTPGHLDPVRALVRSGGYDKVTQILEGADTRNATTKRALDALGDDECNVLLHDAVRPLVSQTILENVVEALGESEAVDTVIPSADTVVQVHPDSDTIADVLPRHLLRRGQTPQAFRLSVIRRAYELAGADPNFEATDDCTVVLRYLPEVPIAVVPGHERNMKVTEPIDVYIADKLFQLASAERPTPLSEAEHGAALDGKTVVVFGGSYGIGGDIVSLAERAGATVFTFSRSSTNTHVERRADVRAAAQEVLAKTGRIDYVVNTAGVLPIAPLAETSEETIYAATEVNYLGPIFIAQEFYPHLAQTGGSLLLFTSSSYTRGRSGYSLYSSAKAAVVNLTQALADEWSPTVRINCINPERTGTPMRTRAFGEEPAGTLLSSEQVAHQSLDVLLSDLTGHVIDIRREDGPAAITNG</sequence>
<evidence type="ECO:0000256" key="2">
    <source>
        <dbReference type="ARBA" id="ARBA00022679"/>
    </source>
</evidence>
<protein>
    <recommendedName>
        <fullName evidence="4">2-C-methyl-D-erythritol 4-phosphate cytidylyltransferase</fullName>
        <ecNumber evidence="4">2.7.7.60</ecNumber>
    </recommendedName>
    <alternativeName>
        <fullName evidence="4">4-diphosphocytidyl-2C-methyl-D-erythritol synthase</fullName>
    </alternativeName>
    <alternativeName>
        <fullName evidence="4">MEP cytidylyltransferase</fullName>
        <shortName evidence="4">MCT</shortName>
    </alternativeName>
</protein>
<dbReference type="PANTHER" id="PTHR32125:SF4">
    <property type="entry name" value="2-C-METHYL-D-ERYTHRITOL 4-PHOSPHATE CYTIDYLYLTRANSFERASE, CHLOROPLASTIC"/>
    <property type="match status" value="1"/>
</dbReference>
<dbReference type="PROSITE" id="PS00061">
    <property type="entry name" value="ADH_SHORT"/>
    <property type="match status" value="1"/>
</dbReference>
<dbReference type="InterPro" id="IPR050088">
    <property type="entry name" value="IspD/TarI_cytidylyltransf_bact"/>
</dbReference>
<comment type="similarity">
    <text evidence="4">Belongs to the IspD/TarI cytidylyltransferase family. IspD subfamily.</text>
</comment>
<evidence type="ECO:0000256" key="1">
    <source>
        <dbReference type="ARBA" id="ARBA00006484"/>
    </source>
</evidence>
<feature type="site" description="Positions MEP for the nucleophilic attack" evidence="4">
    <location>
        <position position="214"/>
    </location>
</feature>
<dbReference type="InterPro" id="IPR002347">
    <property type="entry name" value="SDR_fam"/>
</dbReference>
<dbReference type="AlphaFoldDB" id="A0A2M9B7K8"/>
<organism evidence="6 7">
    <name type="scientific">Mumia flava</name>
    <dbReference type="NCBI Taxonomy" id="1348852"/>
    <lineage>
        <taxon>Bacteria</taxon>
        <taxon>Bacillati</taxon>
        <taxon>Actinomycetota</taxon>
        <taxon>Actinomycetes</taxon>
        <taxon>Propionibacteriales</taxon>
        <taxon>Nocardioidaceae</taxon>
        <taxon>Mumia</taxon>
    </lineage>
</organism>
<dbReference type="FunFam" id="3.90.550.10:FF:000003">
    <property type="entry name" value="2-C-methyl-D-erythritol 4-phosphate cytidylyltransferase"/>
    <property type="match status" value="1"/>
</dbReference>
<dbReference type="CDD" id="cd05233">
    <property type="entry name" value="SDR_c"/>
    <property type="match status" value="1"/>
</dbReference>
<keyword evidence="4" id="KW-0414">Isoprene biosynthesis</keyword>
<dbReference type="Gene3D" id="3.90.550.10">
    <property type="entry name" value="Spore Coat Polysaccharide Biosynthesis Protein SpsA, Chain A"/>
    <property type="match status" value="1"/>
</dbReference>
<dbReference type="Pfam" id="PF01128">
    <property type="entry name" value="IspD"/>
    <property type="match status" value="1"/>
</dbReference>
<evidence type="ECO:0000256" key="4">
    <source>
        <dbReference type="HAMAP-Rule" id="MF_00108"/>
    </source>
</evidence>
<dbReference type="SUPFAM" id="SSF53448">
    <property type="entry name" value="Nucleotide-diphospho-sugar transferases"/>
    <property type="match status" value="1"/>
</dbReference>
<proteinExistence type="inferred from homology"/>
<dbReference type="PRINTS" id="PR00080">
    <property type="entry name" value="SDRFAMILY"/>
</dbReference>
<dbReference type="GO" id="GO:0050518">
    <property type="term" value="F:2-C-methyl-D-erythritol 4-phosphate cytidylyltransferase activity"/>
    <property type="evidence" value="ECO:0007669"/>
    <property type="project" value="UniProtKB-UniRule"/>
</dbReference>
<comment type="caution">
    <text evidence="6">The sequence shown here is derived from an EMBL/GenBank/DDBJ whole genome shotgun (WGS) entry which is preliminary data.</text>
</comment>
<dbReference type="PIRSF" id="PIRSF036586">
    <property type="entry name" value="CDP-ribitol_syn"/>
    <property type="match status" value="1"/>
</dbReference>
<accession>A0A2M9B7K8</accession>
<dbReference type="UniPathway" id="UPA00056">
    <property type="reaction ID" value="UER00093"/>
</dbReference>
<dbReference type="Proteomes" id="UP000230842">
    <property type="component" value="Unassembled WGS sequence"/>
</dbReference>
<dbReference type="PANTHER" id="PTHR32125">
    <property type="entry name" value="2-C-METHYL-D-ERYTHRITOL 4-PHOSPHATE CYTIDYLYLTRANSFERASE, CHLOROPLASTIC"/>
    <property type="match status" value="1"/>
</dbReference>
<dbReference type="CDD" id="cd02516">
    <property type="entry name" value="CDP-ME_synthetase"/>
    <property type="match status" value="1"/>
</dbReference>
<comment type="catalytic activity">
    <reaction evidence="4">
        <text>2-C-methyl-D-erythritol 4-phosphate + CTP + H(+) = 4-CDP-2-C-methyl-D-erythritol + diphosphate</text>
        <dbReference type="Rhea" id="RHEA:13429"/>
        <dbReference type="ChEBI" id="CHEBI:15378"/>
        <dbReference type="ChEBI" id="CHEBI:33019"/>
        <dbReference type="ChEBI" id="CHEBI:37563"/>
        <dbReference type="ChEBI" id="CHEBI:57823"/>
        <dbReference type="ChEBI" id="CHEBI:58262"/>
        <dbReference type="EC" id="2.7.7.60"/>
    </reaction>
</comment>
<feature type="site" description="Positions MEP for the nucleophilic attack" evidence="4">
    <location>
        <position position="155"/>
    </location>
</feature>
<evidence type="ECO:0000313" key="7">
    <source>
        <dbReference type="Proteomes" id="UP000230842"/>
    </source>
</evidence>
<dbReference type="InterPro" id="IPR012115">
    <property type="entry name" value="CDP-ribitol_syn"/>
</dbReference>
<keyword evidence="3 4" id="KW-0548">Nucleotidyltransferase</keyword>
<dbReference type="OrthoDB" id="9802561at2"/>
<name>A0A2M9B7K8_9ACTN</name>
<keyword evidence="7" id="KW-1185">Reference proteome</keyword>
<dbReference type="InterPro" id="IPR001228">
    <property type="entry name" value="IspD"/>
</dbReference>
<dbReference type="SUPFAM" id="SSF51735">
    <property type="entry name" value="NAD(P)-binding Rossmann-fold domains"/>
    <property type="match status" value="1"/>
</dbReference>
<dbReference type="InterPro" id="IPR020904">
    <property type="entry name" value="Sc_DH/Rdtase_CS"/>
</dbReference>
<dbReference type="Pfam" id="PF00106">
    <property type="entry name" value="adh_short"/>
    <property type="match status" value="1"/>
</dbReference>
<dbReference type="PRINTS" id="PR00081">
    <property type="entry name" value="GDHRDH"/>
</dbReference>
<dbReference type="GO" id="GO:0019288">
    <property type="term" value="P:isopentenyl diphosphate biosynthetic process, methylerythritol 4-phosphate pathway"/>
    <property type="evidence" value="ECO:0007669"/>
    <property type="project" value="UniProtKB-UniRule"/>
</dbReference>
<feature type="site" description="Transition state stabilizer" evidence="4">
    <location>
        <position position="22"/>
    </location>
</feature>
<dbReference type="InterPro" id="IPR029044">
    <property type="entry name" value="Nucleotide-diphossugar_trans"/>
</dbReference>
<dbReference type="InterPro" id="IPR034683">
    <property type="entry name" value="IspD/TarI"/>
</dbReference>
<comment type="function">
    <text evidence="4">Catalyzes the formation of 4-diphosphocytidyl-2-C-methyl-D-erythritol from CTP and 2-C-methyl-D-erythritol 4-phosphate (MEP).</text>
</comment>
<dbReference type="Gene3D" id="3.40.50.720">
    <property type="entry name" value="NAD(P)-binding Rossmann-like Domain"/>
    <property type="match status" value="1"/>
</dbReference>
<evidence type="ECO:0000313" key="6">
    <source>
        <dbReference type="EMBL" id="PJJ53939.1"/>
    </source>
</evidence>
<feature type="site" description="Transition state stabilizer" evidence="4">
    <location>
        <position position="15"/>
    </location>
</feature>
<dbReference type="EC" id="2.7.7.60" evidence="4"/>
<dbReference type="RefSeq" id="WP_100415331.1">
    <property type="nucleotide sequence ID" value="NZ_PGEZ01000002.1"/>
</dbReference>
<dbReference type="InterPro" id="IPR036291">
    <property type="entry name" value="NAD(P)-bd_dom_sf"/>
</dbReference>
<comment type="similarity">
    <text evidence="1 5">Belongs to the short-chain dehydrogenases/reductases (SDR) family.</text>
</comment>
<dbReference type="HAMAP" id="MF_00108">
    <property type="entry name" value="IspD"/>
    <property type="match status" value="1"/>
</dbReference>
<evidence type="ECO:0000256" key="3">
    <source>
        <dbReference type="ARBA" id="ARBA00022695"/>
    </source>
</evidence>
<gene>
    <name evidence="4" type="primary">ispD</name>
    <name evidence="6" type="ORF">CLV56_3441</name>
</gene>
<reference evidence="6 7" key="1">
    <citation type="submission" date="2017-11" db="EMBL/GenBank/DDBJ databases">
        <title>Genomic Encyclopedia of Archaeal and Bacterial Type Strains, Phase II (KMG-II): From Individual Species to Whole Genera.</title>
        <authorList>
            <person name="Goeker M."/>
        </authorList>
    </citation>
    <scope>NUCLEOTIDE SEQUENCE [LARGE SCALE GENOMIC DNA]</scope>
    <source>
        <strain evidence="6 7">DSM 27763</strain>
    </source>
</reference>
<comment type="pathway">
    <text evidence="4">Isoprenoid biosynthesis; isopentenyl diphosphate biosynthesis via DXP pathway; isopentenyl diphosphate from 1-deoxy-D-xylulose 5-phosphate: step 2/6.</text>
</comment>
<dbReference type="EMBL" id="PGEZ01000002">
    <property type="protein sequence ID" value="PJJ53939.1"/>
    <property type="molecule type" value="Genomic_DNA"/>
</dbReference>